<dbReference type="GO" id="GO:0030990">
    <property type="term" value="C:intraciliary transport particle"/>
    <property type="evidence" value="ECO:0007669"/>
    <property type="project" value="TreeGrafter"/>
</dbReference>
<dbReference type="Proteomes" id="UP000695007">
    <property type="component" value="Unplaced"/>
</dbReference>
<evidence type="ECO:0000256" key="2">
    <source>
        <dbReference type="ARBA" id="ARBA00023054"/>
    </source>
</evidence>
<accession>A0AAJ6YX31</accession>
<reference evidence="6" key="1">
    <citation type="submission" date="2025-08" db="UniProtKB">
        <authorList>
            <consortium name="RefSeq"/>
        </authorList>
    </citation>
    <scope>IDENTIFICATION</scope>
</reference>
<protein>
    <submittedName>
        <fullName evidence="6">Intraflagellar transport protein 20 homolog</fullName>
    </submittedName>
</protein>
<evidence type="ECO:0000313" key="6">
    <source>
        <dbReference type="RefSeq" id="XP_011505995.1"/>
    </source>
</evidence>
<organism evidence="5 6">
    <name type="scientific">Ceratosolen solmsi marchali</name>
    <dbReference type="NCBI Taxonomy" id="326594"/>
    <lineage>
        <taxon>Eukaryota</taxon>
        <taxon>Metazoa</taxon>
        <taxon>Ecdysozoa</taxon>
        <taxon>Arthropoda</taxon>
        <taxon>Hexapoda</taxon>
        <taxon>Insecta</taxon>
        <taxon>Pterygota</taxon>
        <taxon>Neoptera</taxon>
        <taxon>Endopterygota</taxon>
        <taxon>Hymenoptera</taxon>
        <taxon>Apocrita</taxon>
        <taxon>Proctotrupomorpha</taxon>
        <taxon>Chalcidoidea</taxon>
        <taxon>Agaonidae</taxon>
        <taxon>Agaoninae</taxon>
        <taxon>Ceratosolen</taxon>
    </lineage>
</organism>
<dbReference type="GeneID" id="105368633"/>
<comment type="subcellular location">
    <subcellularLocation>
        <location evidence="1">Cell projection</location>
        <location evidence="1">Cilium</location>
    </subcellularLocation>
</comment>
<dbReference type="CTD" id="90410"/>
<proteinExistence type="predicted"/>
<evidence type="ECO:0000256" key="4">
    <source>
        <dbReference type="SAM" id="Coils"/>
    </source>
</evidence>
<dbReference type="GO" id="GO:0060271">
    <property type="term" value="P:cilium assembly"/>
    <property type="evidence" value="ECO:0007669"/>
    <property type="project" value="TreeGrafter"/>
</dbReference>
<dbReference type="InterPro" id="IPR028172">
    <property type="entry name" value="FT20"/>
</dbReference>
<keyword evidence="5" id="KW-1185">Reference proteome</keyword>
<dbReference type="GO" id="GO:0005813">
    <property type="term" value="C:centrosome"/>
    <property type="evidence" value="ECO:0007669"/>
    <property type="project" value="TreeGrafter"/>
</dbReference>
<dbReference type="GO" id="GO:0097546">
    <property type="term" value="C:ciliary base"/>
    <property type="evidence" value="ECO:0007669"/>
    <property type="project" value="TreeGrafter"/>
</dbReference>
<name>A0AAJ6YX31_9HYME</name>
<dbReference type="PANTHER" id="PTHR31978">
    <property type="entry name" value="INTRAFLAGELLAR TRANSPORT PROTEIN 20 HOMOLOG"/>
    <property type="match status" value="1"/>
</dbReference>
<keyword evidence="2 4" id="KW-0175">Coiled coil</keyword>
<keyword evidence="3" id="KW-0966">Cell projection</keyword>
<sequence length="130" mass="15338">MADSMKKHGLFIDDMSKIRILEPEVASQTNKLKEECQNFVIRIEDFHKAAEEFITIMSNLAEQVEREKMRSIGIRNLLHSLTKEHDVEKQQLEALLLEKNMELERLRVQYESLKKIESEQLETIEHLMAN</sequence>
<evidence type="ECO:0000256" key="3">
    <source>
        <dbReference type="ARBA" id="ARBA00023273"/>
    </source>
</evidence>
<evidence type="ECO:0000313" key="5">
    <source>
        <dbReference type="Proteomes" id="UP000695007"/>
    </source>
</evidence>
<dbReference type="GO" id="GO:0005737">
    <property type="term" value="C:cytoplasm"/>
    <property type="evidence" value="ECO:0007669"/>
    <property type="project" value="TreeGrafter"/>
</dbReference>
<dbReference type="AlphaFoldDB" id="A0AAJ6YX31"/>
<feature type="coiled-coil region" evidence="4">
    <location>
        <begin position="78"/>
        <end position="116"/>
    </location>
</feature>
<evidence type="ECO:0000256" key="1">
    <source>
        <dbReference type="ARBA" id="ARBA00004138"/>
    </source>
</evidence>
<dbReference type="PANTHER" id="PTHR31978:SF1">
    <property type="entry name" value="INTRAFLAGELLAR TRANSPORT PROTEIN 20 HOMOLOG"/>
    <property type="match status" value="1"/>
</dbReference>
<dbReference type="GO" id="GO:0061512">
    <property type="term" value="P:protein localization to cilium"/>
    <property type="evidence" value="ECO:0007669"/>
    <property type="project" value="TreeGrafter"/>
</dbReference>
<gene>
    <name evidence="6" type="primary">LOC105368633</name>
</gene>
<dbReference type="Pfam" id="PF14931">
    <property type="entry name" value="IFT20"/>
    <property type="match status" value="1"/>
</dbReference>
<dbReference type="GO" id="GO:0036064">
    <property type="term" value="C:ciliary basal body"/>
    <property type="evidence" value="ECO:0007669"/>
    <property type="project" value="TreeGrafter"/>
</dbReference>
<dbReference type="GO" id="GO:0097730">
    <property type="term" value="C:non-motile cilium"/>
    <property type="evidence" value="ECO:0007669"/>
    <property type="project" value="TreeGrafter"/>
</dbReference>
<dbReference type="RefSeq" id="XP_011505995.1">
    <property type="nucleotide sequence ID" value="XM_011507693.1"/>
</dbReference>
<dbReference type="KEGG" id="csol:105368633"/>